<keyword evidence="7" id="KW-0003">3Fe-4S</keyword>
<evidence type="ECO:0000256" key="5">
    <source>
        <dbReference type="ARBA" id="ARBA00023004"/>
    </source>
</evidence>
<dbReference type="Pfam" id="PF13459">
    <property type="entry name" value="Fer4_15"/>
    <property type="match status" value="1"/>
</dbReference>
<dbReference type="PANTHER" id="PTHR36923">
    <property type="entry name" value="FERREDOXIN"/>
    <property type="match status" value="1"/>
</dbReference>
<dbReference type="RefSeq" id="WP_149690841.1">
    <property type="nucleotide sequence ID" value="NZ_SDPQ02000004.1"/>
</dbReference>
<dbReference type="Proteomes" id="UP000380867">
    <property type="component" value="Unassembled WGS sequence"/>
</dbReference>
<name>A0A5M4FAJ6_9ACTN</name>
<evidence type="ECO:0000256" key="6">
    <source>
        <dbReference type="ARBA" id="ARBA00023014"/>
    </source>
</evidence>
<keyword evidence="6" id="KW-0411">Iron-sulfur</keyword>
<dbReference type="AlphaFoldDB" id="A0A5M4FAJ6"/>
<protein>
    <submittedName>
        <fullName evidence="8">Ferredoxin</fullName>
    </submittedName>
</protein>
<keyword evidence="5" id="KW-0408">Iron</keyword>
<gene>
    <name evidence="8" type="ORF">ESP70_018690</name>
</gene>
<accession>A0A5M4FAJ6</accession>
<dbReference type="SUPFAM" id="SSF54862">
    <property type="entry name" value="4Fe-4S ferredoxins"/>
    <property type="match status" value="1"/>
</dbReference>
<keyword evidence="3" id="KW-0479">Metal-binding</keyword>
<evidence type="ECO:0000256" key="2">
    <source>
        <dbReference type="ARBA" id="ARBA00022448"/>
    </source>
</evidence>
<sequence>MTDETRQLPAVDLSACNGHGRCYMTAPDLFDCDDDGFPVVVGPATTDVGQRDLQRAVANCPEQAITVSAG</sequence>
<evidence type="ECO:0000313" key="9">
    <source>
        <dbReference type="Proteomes" id="UP000380867"/>
    </source>
</evidence>
<dbReference type="OrthoDB" id="4741951at2"/>
<dbReference type="InterPro" id="IPR051269">
    <property type="entry name" value="Fe-S_cluster_ET"/>
</dbReference>
<keyword evidence="2" id="KW-0813">Transport</keyword>
<dbReference type="Gene3D" id="3.30.70.20">
    <property type="match status" value="1"/>
</dbReference>
<comment type="caution">
    <text evidence="8">The sequence shown here is derived from an EMBL/GenBank/DDBJ whole genome shotgun (WGS) entry which is preliminary data.</text>
</comment>
<organism evidence="8 9">
    <name type="scientific">Aeromicrobium ginsengisoli</name>
    <dbReference type="NCBI Taxonomy" id="363867"/>
    <lineage>
        <taxon>Bacteria</taxon>
        <taxon>Bacillati</taxon>
        <taxon>Actinomycetota</taxon>
        <taxon>Actinomycetes</taxon>
        <taxon>Propionibacteriales</taxon>
        <taxon>Nocardioidaceae</taxon>
        <taxon>Aeromicrobium</taxon>
    </lineage>
</organism>
<comment type="cofactor">
    <cofactor evidence="1">
        <name>[3Fe-4S] cluster</name>
        <dbReference type="ChEBI" id="CHEBI:21137"/>
    </cofactor>
</comment>
<dbReference type="PANTHER" id="PTHR36923:SF3">
    <property type="entry name" value="FERREDOXIN"/>
    <property type="match status" value="1"/>
</dbReference>
<dbReference type="EMBL" id="SDPQ02000004">
    <property type="protein sequence ID" value="KAA1394231.1"/>
    <property type="molecule type" value="Genomic_DNA"/>
</dbReference>
<evidence type="ECO:0000256" key="4">
    <source>
        <dbReference type="ARBA" id="ARBA00022982"/>
    </source>
</evidence>
<evidence type="ECO:0000256" key="1">
    <source>
        <dbReference type="ARBA" id="ARBA00001927"/>
    </source>
</evidence>
<dbReference type="GO" id="GO:0046872">
    <property type="term" value="F:metal ion binding"/>
    <property type="evidence" value="ECO:0007669"/>
    <property type="project" value="UniProtKB-KW"/>
</dbReference>
<keyword evidence="4" id="KW-0249">Electron transport</keyword>
<proteinExistence type="predicted"/>
<evidence type="ECO:0000256" key="7">
    <source>
        <dbReference type="ARBA" id="ARBA00023291"/>
    </source>
</evidence>
<keyword evidence="9" id="KW-1185">Reference proteome</keyword>
<evidence type="ECO:0000256" key="3">
    <source>
        <dbReference type="ARBA" id="ARBA00022723"/>
    </source>
</evidence>
<evidence type="ECO:0000313" key="8">
    <source>
        <dbReference type="EMBL" id="KAA1394231.1"/>
    </source>
</evidence>
<dbReference type="GO" id="GO:0051538">
    <property type="term" value="F:3 iron, 4 sulfur cluster binding"/>
    <property type="evidence" value="ECO:0007669"/>
    <property type="project" value="UniProtKB-KW"/>
</dbReference>
<reference evidence="8" key="1">
    <citation type="submission" date="2019-09" db="EMBL/GenBank/DDBJ databases">
        <authorList>
            <person name="Li J."/>
        </authorList>
    </citation>
    <scope>NUCLEOTIDE SEQUENCE [LARGE SCALE GENOMIC DNA]</scope>
    <source>
        <strain evidence="8">JCM 14732</strain>
    </source>
</reference>